<reference evidence="13 14" key="1">
    <citation type="journal article" date="2019" name="Int. J. Syst. Evol. Microbiol.">
        <title>The Global Catalogue of Microorganisms (GCM) 10K type strain sequencing project: providing services to taxonomists for standard genome sequencing and annotation.</title>
        <authorList>
            <consortium name="The Broad Institute Genomics Platform"/>
            <consortium name="The Broad Institute Genome Sequencing Center for Infectious Disease"/>
            <person name="Wu L."/>
            <person name="Ma J."/>
        </authorList>
    </citation>
    <scope>NUCLEOTIDE SEQUENCE [LARGE SCALE GENOMIC DNA]</scope>
    <source>
        <strain evidence="13 14">JCM 14736</strain>
    </source>
</reference>
<comment type="catalytic activity">
    <reaction evidence="11">
        <text>Na(+)(in) + 2 H(+)(out) = Na(+)(out) + 2 H(+)(in)</text>
        <dbReference type="Rhea" id="RHEA:29251"/>
        <dbReference type="ChEBI" id="CHEBI:15378"/>
        <dbReference type="ChEBI" id="CHEBI:29101"/>
    </reaction>
</comment>
<evidence type="ECO:0000256" key="4">
    <source>
        <dbReference type="ARBA" id="ARBA00022475"/>
    </source>
</evidence>
<evidence type="ECO:0000256" key="7">
    <source>
        <dbReference type="ARBA" id="ARBA00023053"/>
    </source>
</evidence>
<dbReference type="InterPro" id="IPR023171">
    <property type="entry name" value="Na/H_antiporter_dom_sf"/>
</dbReference>
<evidence type="ECO:0000256" key="8">
    <source>
        <dbReference type="ARBA" id="ARBA00023065"/>
    </source>
</evidence>
<comment type="subcellular location">
    <subcellularLocation>
        <location evidence="1">Cell inner membrane</location>
        <topology evidence="1">Multi-pass membrane protein</topology>
    </subcellularLocation>
    <subcellularLocation>
        <location evidence="11">Cell membrane</location>
        <topology evidence="11">Multi-pass membrane protein</topology>
    </subcellularLocation>
</comment>
<protein>
    <recommendedName>
        <fullName evidence="11">Na(+)/H(+) antiporter NhaA</fullName>
    </recommendedName>
    <alternativeName>
        <fullName evidence="11">Sodium/proton antiporter NhaA</fullName>
    </alternativeName>
</protein>
<keyword evidence="6 11" id="KW-1133">Transmembrane helix</keyword>
<evidence type="ECO:0000256" key="11">
    <source>
        <dbReference type="HAMAP-Rule" id="MF_01844"/>
    </source>
</evidence>
<evidence type="ECO:0000256" key="3">
    <source>
        <dbReference type="ARBA" id="ARBA00022449"/>
    </source>
</evidence>
<comment type="function">
    <text evidence="11">Na(+)/H(+) antiporter that extrudes sodium in exchange for external protons.</text>
</comment>
<keyword evidence="5 11" id="KW-0812">Transmembrane</keyword>
<feature type="transmembrane region" description="Helical" evidence="11">
    <location>
        <begin position="37"/>
        <end position="59"/>
    </location>
</feature>
<dbReference type="Gene3D" id="1.20.1530.10">
    <property type="entry name" value="Na+/H+ antiporter like domain"/>
    <property type="match status" value="1"/>
</dbReference>
<gene>
    <name evidence="11 13" type="primary">nhaA</name>
    <name evidence="13" type="ORF">GCM10009768_15760</name>
</gene>
<evidence type="ECO:0000256" key="6">
    <source>
        <dbReference type="ARBA" id="ARBA00022989"/>
    </source>
</evidence>
<dbReference type="EMBL" id="BAAAOB010000001">
    <property type="protein sequence ID" value="GAA1787564.1"/>
    <property type="molecule type" value="Genomic_DNA"/>
</dbReference>
<dbReference type="PANTHER" id="PTHR30341">
    <property type="entry name" value="SODIUM ION/PROTON ANTIPORTER NHAA-RELATED"/>
    <property type="match status" value="1"/>
</dbReference>
<feature type="transmembrane region" description="Helical" evidence="11">
    <location>
        <begin position="296"/>
        <end position="316"/>
    </location>
</feature>
<feature type="region of interest" description="Disordered" evidence="12">
    <location>
        <begin position="1"/>
        <end position="22"/>
    </location>
</feature>
<evidence type="ECO:0000256" key="10">
    <source>
        <dbReference type="ARBA" id="ARBA00023201"/>
    </source>
</evidence>
<dbReference type="Pfam" id="PF06965">
    <property type="entry name" value="Na_H_antiport_1"/>
    <property type="match status" value="1"/>
</dbReference>
<keyword evidence="10 11" id="KW-0739">Sodium transport</keyword>
<feature type="transmembrane region" description="Helical" evidence="11">
    <location>
        <begin position="356"/>
        <end position="379"/>
    </location>
</feature>
<keyword evidence="2 11" id="KW-0813">Transport</keyword>
<dbReference type="NCBIfam" id="TIGR00773">
    <property type="entry name" value="NhaA"/>
    <property type="match status" value="1"/>
</dbReference>
<feature type="transmembrane region" description="Helical" evidence="11">
    <location>
        <begin position="79"/>
        <end position="101"/>
    </location>
</feature>
<keyword evidence="3 11" id="KW-0050">Antiport</keyword>
<organism evidence="13 14">
    <name type="scientific">Leucobacter iarius</name>
    <dbReference type="NCBI Taxonomy" id="333963"/>
    <lineage>
        <taxon>Bacteria</taxon>
        <taxon>Bacillati</taxon>
        <taxon>Actinomycetota</taxon>
        <taxon>Actinomycetes</taxon>
        <taxon>Micrococcales</taxon>
        <taxon>Microbacteriaceae</taxon>
        <taxon>Leucobacter</taxon>
    </lineage>
</organism>
<feature type="transmembrane region" description="Helical" evidence="11">
    <location>
        <begin position="391"/>
        <end position="412"/>
    </location>
</feature>
<dbReference type="HAMAP" id="MF_01844">
    <property type="entry name" value="NhaA"/>
    <property type="match status" value="1"/>
</dbReference>
<feature type="transmembrane region" description="Helical" evidence="11">
    <location>
        <begin position="231"/>
        <end position="252"/>
    </location>
</feature>
<evidence type="ECO:0000256" key="9">
    <source>
        <dbReference type="ARBA" id="ARBA00023136"/>
    </source>
</evidence>
<evidence type="ECO:0000256" key="5">
    <source>
        <dbReference type="ARBA" id="ARBA00022692"/>
    </source>
</evidence>
<dbReference type="Proteomes" id="UP001500851">
    <property type="component" value="Unassembled WGS sequence"/>
</dbReference>
<accession>A0ABN2LGG6</accession>
<evidence type="ECO:0000256" key="1">
    <source>
        <dbReference type="ARBA" id="ARBA00004429"/>
    </source>
</evidence>
<feature type="transmembrane region" description="Helical" evidence="11">
    <location>
        <begin position="152"/>
        <end position="174"/>
    </location>
</feature>
<comment type="caution">
    <text evidence="13">The sequence shown here is derived from an EMBL/GenBank/DDBJ whole genome shotgun (WGS) entry which is preliminary data.</text>
</comment>
<name>A0ABN2LGG6_9MICO</name>
<evidence type="ECO:0000313" key="14">
    <source>
        <dbReference type="Proteomes" id="UP001500851"/>
    </source>
</evidence>
<feature type="transmembrane region" description="Helical" evidence="11">
    <location>
        <begin position="258"/>
        <end position="275"/>
    </location>
</feature>
<evidence type="ECO:0000256" key="2">
    <source>
        <dbReference type="ARBA" id="ARBA00022448"/>
    </source>
</evidence>
<dbReference type="PANTHER" id="PTHR30341:SF0">
    <property type="entry name" value="NA(+)_H(+) ANTIPORTER NHAA"/>
    <property type="match status" value="1"/>
</dbReference>
<feature type="transmembrane region" description="Helical" evidence="11">
    <location>
        <begin position="122"/>
        <end position="146"/>
    </location>
</feature>
<comment type="similarity">
    <text evidence="11">Belongs to the NhaA Na(+)/H(+) (TC 2.A.33) antiporter family.</text>
</comment>
<proteinExistence type="inferred from homology"/>
<sequence>MSHDPHTHSPGAPSTRSRPRRVLSLTSRRETTRVARILRAELVGGILLIAMAAIGFAAANSPLSPAYEALRDFKIGPEALHLNLSLGTWAADGLLAIFFFLTGLELKREFVAGELSRFRTAIVPVTAAFGGAVVPALLFVAFTAGSPEMHGWAIPTATDIAFAVTVLGLIAPGVPPALRMFLLTLAVVDDLIAISVIAVFYSSGIDFLMLGLAVIPFAAFAFLAHRFPAKFAASGWAPWLILLPIGIVVWALVHASGIHATIAGVALAFAIPVEGRGGTALAETFEHRFRPLSSGFAVPVFAFFAAGVAISGTSGFPFSPVALGIIVGLVVGKPLGIALTTWILTKWTRAELDPAIRWRELIGVAALAGIGFTVSLLVTELSFDHPETADLARLAVMAASLLAPVVAACFLVRPKRRATAVQP</sequence>
<dbReference type="InterPro" id="IPR004670">
    <property type="entry name" value="NhaA"/>
</dbReference>
<feature type="transmembrane region" description="Helical" evidence="11">
    <location>
        <begin position="181"/>
        <end position="201"/>
    </location>
</feature>
<keyword evidence="14" id="KW-1185">Reference proteome</keyword>
<evidence type="ECO:0000313" key="13">
    <source>
        <dbReference type="EMBL" id="GAA1787564.1"/>
    </source>
</evidence>
<keyword evidence="4 11" id="KW-1003">Cell membrane</keyword>
<evidence type="ECO:0000256" key="12">
    <source>
        <dbReference type="SAM" id="MobiDB-lite"/>
    </source>
</evidence>
<keyword evidence="7 11" id="KW-0915">Sodium</keyword>
<feature type="transmembrane region" description="Helical" evidence="11">
    <location>
        <begin position="207"/>
        <end position="224"/>
    </location>
</feature>
<keyword evidence="9 11" id="KW-0472">Membrane</keyword>
<keyword evidence="8 11" id="KW-0406">Ion transport</keyword>
<feature type="transmembrane region" description="Helical" evidence="11">
    <location>
        <begin position="322"/>
        <end position="344"/>
    </location>
</feature>
<dbReference type="RefSeq" id="WP_344031191.1">
    <property type="nucleotide sequence ID" value="NZ_BAAAOB010000001.1"/>
</dbReference>